<gene>
    <name evidence="7" type="ORF">DFP89_12615</name>
</gene>
<evidence type="ECO:0000313" key="8">
    <source>
        <dbReference type="Proteomes" id="UP000253345"/>
    </source>
</evidence>
<feature type="transmembrane region" description="Helical" evidence="6">
    <location>
        <begin position="439"/>
        <end position="461"/>
    </location>
</feature>
<keyword evidence="2" id="KW-1003">Cell membrane</keyword>
<reference evidence="7 8" key="1">
    <citation type="submission" date="2018-07" db="EMBL/GenBank/DDBJ databases">
        <title>Genomic Encyclopedia of Type Strains, Phase III (KMG-III): the genomes of soil and plant-associated and newly described type strains.</title>
        <authorList>
            <person name="Whitman W."/>
        </authorList>
    </citation>
    <scope>NUCLEOTIDE SEQUENCE [LARGE SCALE GENOMIC DNA]</scope>
    <source>
        <strain evidence="7 8">CECT 8525</strain>
    </source>
</reference>
<evidence type="ECO:0000256" key="4">
    <source>
        <dbReference type="ARBA" id="ARBA00022989"/>
    </source>
</evidence>
<dbReference type="RefSeq" id="WP_114350561.1">
    <property type="nucleotide sequence ID" value="NZ_QPJL01000026.1"/>
</dbReference>
<feature type="transmembrane region" description="Helical" evidence="6">
    <location>
        <begin position="164"/>
        <end position="182"/>
    </location>
</feature>
<feature type="transmembrane region" description="Helical" evidence="6">
    <location>
        <begin position="221"/>
        <end position="243"/>
    </location>
</feature>
<evidence type="ECO:0000256" key="6">
    <source>
        <dbReference type="SAM" id="Phobius"/>
    </source>
</evidence>
<keyword evidence="4 6" id="KW-1133">Transmembrane helix</keyword>
<dbReference type="AlphaFoldDB" id="A0A368YGL5"/>
<feature type="transmembrane region" description="Helical" evidence="6">
    <location>
        <begin position="189"/>
        <end position="215"/>
    </location>
</feature>
<feature type="transmembrane region" description="Helical" evidence="6">
    <location>
        <begin position="467"/>
        <end position="488"/>
    </location>
</feature>
<name>A0A368YGL5_9RHOB</name>
<keyword evidence="3 6" id="KW-0812">Transmembrane</keyword>
<comment type="subcellular location">
    <subcellularLocation>
        <location evidence="1">Cell membrane</location>
        <topology evidence="1">Multi-pass membrane protein</topology>
    </subcellularLocation>
</comment>
<feature type="transmembrane region" description="Helical" evidence="6">
    <location>
        <begin position="140"/>
        <end position="158"/>
    </location>
</feature>
<dbReference type="OrthoDB" id="255482at2"/>
<feature type="transmembrane region" description="Helical" evidence="6">
    <location>
        <begin position="29"/>
        <end position="47"/>
    </location>
</feature>
<sequence>MTDQNAPSGDPGASENDPAHGLASRFPTAYTILFLLIIFVAALTWIIPAGQYDRVMNEEIGREVAVAGTFKTVEANPQGFVEVMLAPVAGFYDPDSYEANAIDVALFVLFLGGFLGVVNATGAIDAGIKTAMTAMKGREIWMIPILMSLFALGGTTYGMAEETLAFYAILIPVMIAAGYDAVTGVATILIGAGIGVLGSTINPFATVIAANAAGIPFTEGMILRVVILLGGLVICAAYVMRYAHRVKTDPSRSIVAGQADAHRRLFLHAGFGNMEDATLTGTQKVVLIIFALTFAAMIWGVSSQGWWMDKMGALFFGSAIVIGLVGRLGEKKLTGSFVDGARDLLGVALVVGLARGIVVIMDNGLIADTILHGAEQSLGGLGDLAFINLMFWIEVGMSFFVPSSSGLAVLSMPIMAPLADFAGVGRDLVVTAFQSANGLVNLINPTFAVVVGGLAIAHVSYIRWLAFIWPLMLILLVFITAALTVAALL</sequence>
<dbReference type="InterPro" id="IPR051679">
    <property type="entry name" value="DASS-Related_Transporters"/>
</dbReference>
<feature type="transmembrane region" description="Helical" evidence="6">
    <location>
        <begin position="104"/>
        <end position="128"/>
    </location>
</feature>
<feature type="transmembrane region" description="Helical" evidence="6">
    <location>
        <begin position="313"/>
        <end position="329"/>
    </location>
</feature>
<evidence type="ECO:0000256" key="1">
    <source>
        <dbReference type="ARBA" id="ARBA00004651"/>
    </source>
</evidence>
<accession>A0A368YGL5</accession>
<dbReference type="InterPro" id="IPR018385">
    <property type="entry name" value="C4_dicarb_anaerob_car-like"/>
</dbReference>
<proteinExistence type="predicted"/>
<evidence type="ECO:0000256" key="2">
    <source>
        <dbReference type="ARBA" id="ARBA00022475"/>
    </source>
</evidence>
<protein>
    <submittedName>
        <fullName evidence="7">Putative ion transporter superfamily protein YfcC</fullName>
    </submittedName>
</protein>
<feature type="transmembrane region" description="Helical" evidence="6">
    <location>
        <begin position="285"/>
        <end position="307"/>
    </location>
</feature>
<keyword evidence="8" id="KW-1185">Reference proteome</keyword>
<evidence type="ECO:0000256" key="3">
    <source>
        <dbReference type="ARBA" id="ARBA00022692"/>
    </source>
</evidence>
<evidence type="ECO:0000313" key="7">
    <source>
        <dbReference type="EMBL" id="RCW79383.1"/>
    </source>
</evidence>
<keyword evidence="5 6" id="KW-0472">Membrane</keyword>
<dbReference type="Pfam" id="PF03606">
    <property type="entry name" value="DcuC"/>
    <property type="match status" value="1"/>
</dbReference>
<dbReference type="EMBL" id="QPJL01000026">
    <property type="protein sequence ID" value="RCW79383.1"/>
    <property type="molecule type" value="Genomic_DNA"/>
</dbReference>
<dbReference type="PANTHER" id="PTHR43652">
    <property type="entry name" value="BASIC AMINO ACID ANTIPORTER YFCC-RELATED"/>
    <property type="match status" value="1"/>
</dbReference>
<dbReference type="Proteomes" id="UP000253345">
    <property type="component" value="Unassembled WGS sequence"/>
</dbReference>
<comment type="caution">
    <text evidence="7">The sequence shown here is derived from an EMBL/GenBank/DDBJ whole genome shotgun (WGS) entry which is preliminary data.</text>
</comment>
<evidence type="ECO:0000256" key="5">
    <source>
        <dbReference type="ARBA" id="ARBA00023136"/>
    </source>
</evidence>
<organism evidence="7 8">
    <name type="scientific">Paracoccus lutimaris</name>
    <dbReference type="NCBI Taxonomy" id="1490030"/>
    <lineage>
        <taxon>Bacteria</taxon>
        <taxon>Pseudomonadati</taxon>
        <taxon>Pseudomonadota</taxon>
        <taxon>Alphaproteobacteria</taxon>
        <taxon>Rhodobacterales</taxon>
        <taxon>Paracoccaceae</taxon>
        <taxon>Paracoccus</taxon>
    </lineage>
</organism>
<feature type="transmembrane region" description="Helical" evidence="6">
    <location>
        <begin position="341"/>
        <end position="361"/>
    </location>
</feature>
<dbReference type="GO" id="GO:0005886">
    <property type="term" value="C:plasma membrane"/>
    <property type="evidence" value="ECO:0007669"/>
    <property type="project" value="UniProtKB-SubCell"/>
</dbReference>
<dbReference type="PANTHER" id="PTHR43652:SF6">
    <property type="entry name" value="ARGININE REPRESSOR"/>
    <property type="match status" value="1"/>
</dbReference>